<keyword evidence="1" id="KW-0472">Membrane</keyword>
<keyword evidence="3" id="KW-1185">Reference proteome</keyword>
<keyword evidence="1" id="KW-0812">Transmembrane</keyword>
<comment type="caution">
    <text evidence="2">The sequence shown here is derived from an EMBL/GenBank/DDBJ whole genome shotgun (WGS) entry which is preliminary data.</text>
</comment>
<gene>
    <name evidence="2" type="ORF">CVIRNUC_008531</name>
</gene>
<dbReference type="Proteomes" id="UP001314263">
    <property type="component" value="Unassembled WGS sequence"/>
</dbReference>
<name>A0AAV1ID91_9CHLO</name>
<dbReference type="AlphaFoldDB" id="A0AAV1ID91"/>
<dbReference type="EMBL" id="CAUYUE010000012">
    <property type="protein sequence ID" value="CAK0785324.1"/>
    <property type="molecule type" value="Genomic_DNA"/>
</dbReference>
<sequence length="110" mass="11493">MVAHLICPALQGNVSKLPASFQTSSPAVRCCSRRLVQASAMPDLASPAAFLAQMVPPPSTTAAAQNSIQNTLQNAPLSLQEAPERLLIAGTLIAVAIAGYLLREKAQKKS</sequence>
<accession>A0AAV1ID91</accession>
<evidence type="ECO:0000313" key="2">
    <source>
        <dbReference type="EMBL" id="CAK0785324.1"/>
    </source>
</evidence>
<evidence type="ECO:0000313" key="3">
    <source>
        <dbReference type="Proteomes" id="UP001314263"/>
    </source>
</evidence>
<evidence type="ECO:0000256" key="1">
    <source>
        <dbReference type="SAM" id="Phobius"/>
    </source>
</evidence>
<proteinExistence type="predicted"/>
<reference evidence="2 3" key="1">
    <citation type="submission" date="2023-10" db="EMBL/GenBank/DDBJ databases">
        <authorList>
            <person name="Maclean D."/>
            <person name="Macfadyen A."/>
        </authorList>
    </citation>
    <scope>NUCLEOTIDE SEQUENCE [LARGE SCALE GENOMIC DNA]</scope>
</reference>
<feature type="transmembrane region" description="Helical" evidence="1">
    <location>
        <begin position="86"/>
        <end position="102"/>
    </location>
</feature>
<protein>
    <submittedName>
        <fullName evidence="2">Uncharacterized protein</fullName>
    </submittedName>
</protein>
<keyword evidence="1" id="KW-1133">Transmembrane helix</keyword>
<organism evidence="2 3">
    <name type="scientific">Coccomyxa viridis</name>
    <dbReference type="NCBI Taxonomy" id="1274662"/>
    <lineage>
        <taxon>Eukaryota</taxon>
        <taxon>Viridiplantae</taxon>
        <taxon>Chlorophyta</taxon>
        <taxon>core chlorophytes</taxon>
        <taxon>Trebouxiophyceae</taxon>
        <taxon>Trebouxiophyceae incertae sedis</taxon>
        <taxon>Coccomyxaceae</taxon>
        <taxon>Coccomyxa</taxon>
    </lineage>
</organism>